<dbReference type="HAMAP" id="MF_03117">
    <property type="entry name" value="Salvage_MtnC_euk"/>
    <property type="match status" value="1"/>
</dbReference>
<dbReference type="Gene3D" id="3.40.50.1000">
    <property type="entry name" value="HAD superfamily/HAD-like"/>
    <property type="match status" value="1"/>
</dbReference>
<feature type="binding site" evidence="6">
    <location>
        <position position="14"/>
    </location>
    <ligand>
        <name>Mg(2+)</name>
        <dbReference type="ChEBI" id="CHEBI:18420"/>
    </ligand>
</feature>
<keyword evidence="8" id="KW-1185">Reference proteome</keyword>
<keyword evidence="6" id="KW-0963">Cytoplasm</keyword>
<dbReference type="Proteomes" id="UP000318582">
    <property type="component" value="Unassembled WGS sequence"/>
</dbReference>
<dbReference type="Pfam" id="PF00702">
    <property type="entry name" value="Hydrolase"/>
    <property type="match status" value="1"/>
</dbReference>
<evidence type="ECO:0000256" key="2">
    <source>
        <dbReference type="ARBA" id="ARBA00022723"/>
    </source>
</evidence>
<comment type="subunit">
    <text evidence="6">Monomer.</text>
</comment>
<comment type="pathway">
    <text evidence="6">Amino-acid biosynthesis; L-methionine biosynthesis via salvage pathway; L-methionine from S-methyl-5-thio-alpha-D-ribose 1-phosphate: step 3/6.</text>
</comment>
<dbReference type="FunFam" id="3.40.50.1000:FF:000079">
    <property type="entry name" value="Enolase-phosphatase E1"/>
    <property type="match status" value="1"/>
</dbReference>
<keyword evidence="1 6" id="KW-0028">Amino-acid biosynthesis</keyword>
<dbReference type="UniPathway" id="UPA00904">
    <property type="reaction ID" value="UER00876"/>
</dbReference>
<comment type="caution">
    <text evidence="7">The sequence shown here is derived from an EMBL/GenBank/DDBJ whole genome shotgun (WGS) entry which is preliminary data.</text>
</comment>
<evidence type="ECO:0000256" key="3">
    <source>
        <dbReference type="ARBA" id="ARBA00022801"/>
    </source>
</evidence>
<dbReference type="SFLD" id="SFLDG01129">
    <property type="entry name" value="C1.5:_HAD__Beta-PGM__Phosphata"/>
    <property type="match status" value="1"/>
</dbReference>
<keyword evidence="5 6" id="KW-0486">Methionine biosynthesis</keyword>
<comment type="similarity">
    <text evidence="6">Belongs to the HAD-like hydrolase superfamily. MasA/MtnC family.</text>
</comment>
<dbReference type="InterPro" id="IPR036412">
    <property type="entry name" value="HAD-like_sf"/>
</dbReference>
<evidence type="ECO:0000313" key="7">
    <source>
        <dbReference type="EMBL" id="TPX56297.1"/>
    </source>
</evidence>
<feature type="binding site" evidence="6">
    <location>
        <position position="184"/>
    </location>
    <ligand>
        <name>substrate</name>
    </ligand>
</feature>
<keyword evidence="4 6" id="KW-0460">Magnesium</keyword>
<comment type="subcellular location">
    <subcellularLocation>
        <location evidence="6">Cytoplasm</location>
    </subcellularLocation>
    <subcellularLocation>
        <location evidence="6">Nucleus</location>
    </subcellularLocation>
</comment>
<dbReference type="InterPro" id="IPR006439">
    <property type="entry name" value="HAD-SF_hydro_IA"/>
</dbReference>
<evidence type="ECO:0000256" key="5">
    <source>
        <dbReference type="ARBA" id="ARBA00023167"/>
    </source>
</evidence>
<dbReference type="GO" id="GO:0019509">
    <property type="term" value="P:L-methionine salvage from methylthioadenosine"/>
    <property type="evidence" value="ECO:0007669"/>
    <property type="project" value="UniProtKB-UniRule"/>
</dbReference>
<dbReference type="InterPro" id="IPR023214">
    <property type="entry name" value="HAD_sf"/>
</dbReference>
<feature type="binding site" evidence="6">
    <location>
        <position position="16"/>
    </location>
    <ligand>
        <name>Mg(2+)</name>
        <dbReference type="ChEBI" id="CHEBI:18420"/>
    </ligand>
</feature>
<name>A0A507DYM9_9FUNG</name>
<feature type="binding site" evidence="6">
    <location>
        <begin position="150"/>
        <end position="151"/>
    </location>
    <ligand>
        <name>substrate</name>
    </ligand>
</feature>
<comment type="cofactor">
    <cofactor evidence="6">
        <name>Mg(2+)</name>
        <dbReference type="ChEBI" id="CHEBI:18420"/>
    </cofactor>
    <text evidence="6">Binds 1 Mg(2+) ion per subunit.</text>
</comment>
<dbReference type="AlphaFoldDB" id="A0A507DYM9"/>
<evidence type="ECO:0000256" key="1">
    <source>
        <dbReference type="ARBA" id="ARBA00022605"/>
    </source>
</evidence>
<organism evidence="7 8">
    <name type="scientific">Powellomyces hirtus</name>
    <dbReference type="NCBI Taxonomy" id="109895"/>
    <lineage>
        <taxon>Eukaryota</taxon>
        <taxon>Fungi</taxon>
        <taxon>Fungi incertae sedis</taxon>
        <taxon>Chytridiomycota</taxon>
        <taxon>Chytridiomycota incertae sedis</taxon>
        <taxon>Chytridiomycetes</taxon>
        <taxon>Spizellomycetales</taxon>
        <taxon>Powellomycetaceae</taxon>
        <taxon>Powellomyces</taxon>
    </lineage>
</organism>
<dbReference type="SFLD" id="SFLDF00044">
    <property type="entry name" value="enolase-phosphatase"/>
    <property type="match status" value="1"/>
</dbReference>
<protein>
    <recommendedName>
        <fullName evidence="6">Enolase-phosphatase E1</fullName>
        <ecNumber evidence="6">3.1.3.77</ecNumber>
    </recommendedName>
    <alternativeName>
        <fullName evidence="6">2,3-diketo-5-methylthio-1-phosphopentane phosphatase</fullName>
    </alternativeName>
</protein>
<gene>
    <name evidence="6 7" type="primary">UTR4</name>
    <name evidence="7" type="ORF">PhCBS80983_g04624</name>
</gene>
<comment type="pathway">
    <text evidence="6">Amino-acid biosynthesis; L-methionine biosynthesis via salvage pathway; L-methionine from S-methyl-5-thio-alpha-D-ribose 1-phosphate: step 4/6.</text>
</comment>
<evidence type="ECO:0000256" key="6">
    <source>
        <dbReference type="HAMAP-Rule" id="MF_03117"/>
    </source>
</evidence>
<sequence>MAAEPQPYTTVILDIEGTTTPITFVHDVLFPYVKDHLQGFLADHWEESECVSKVHALREQADKDVAGGLDGAVPILATEGAPAEQVRQSVVDNVRWQMSIDRKIGPLKALQGYMWRSAFESGQIQGAIYDDVVPALDKWTAQGVDIYIYSSGSVEAQKLLFEWSEKGDLLKYFKGHFDTGVGLKIERESYEKIAQTIGRDPATLLFISDNVKEIAAAISANYQVAIAHRPGNAPLPSPAPGGGTVEADFDSITLPDAHDVPVIRSFAEVFTRAAFATSAGQRFKVDDLIHLETMFEELGREDGLRDGVHAGHVEGRVAGTEAGFAMGQEAGFYGGVADTYLKAAEMGLITPSDRGLKALQSLRVQAKEFPRQNYTNPDEGPDPTVALDKLRARFKVVVSALGPDALNLRYKPEDGVRQPMNF</sequence>
<dbReference type="SFLD" id="SFLDG01133">
    <property type="entry name" value="C1.5.4:_Enolase-phosphatase_Li"/>
    <property type="match status" value="1"/>
</dbReference>
<evidence type="ECO:0000256" key="4">
    <source>
        <dbReference type="ARBA" id="ARBA00022842"/>
    </source>
</evidence>
<dbReference type="HAMAP" id="MF_01681">
    <property type="entry name" value="Salvage_MtnC"/>
    <property type="match status" value="1"/>
</dbReference>
<dbReference type="CDD" id="cd01629">
    <property type="entry name" value="HAD_EP"/>
    <property type="match status" value="1"/>
</dbReference>
<dbReference type="SFLD" id="SFLDS00003">
    <property type="entry name" value="Haloacid_Dehalogenase"/>
    <property type="match status" value="1"/>
</dbReference>
<dbReference type="EMBL" id="QEAQ01000079">
    <property type="protein sequence ID" value="TPX56297.1"/>
    <property type="molecule type" value="Genomic_DNA"/>
</dbReference>
<dbReference type="GO" id="GO:0000287">
    <property type="term" value="F:magnesium ion binding"/>
    <property type="evidence" value="ECO:0007669"/>
    <property type="project" value="UniProtKB-UniRule"/>
</dbReference>
<dbReference type="PANTHER" id="PTHR20371:SF1">
    <property type="entry name" value="ENOLASE-PHOSPHATASE E1"/>
    <property type="match status" value="1"/>
</dbReference>
<dbReference type="PANTHER" id="PTHR20371">
    <property type="entry name" value="ENOLASE-PHOSPHATASE E1"/>
    <property type="match status" value="1"/>
</dbReference>
<proteinExistence type="inferred from homology"/>
<keyword evidence="6" id="KW-0539">Nucleus</keyword>
<evidence type="ECO:0000313" key="8">
    <source>
        <dbReference type="Proteomes" id="UP000318582"/>
    </source>
</evidence>
<dbReference type="Gene3D" id="1.10.720.60">
    <property type="match status" value="1"/>
</dbReference>
<dbReference type="InterPro" id="IPR023943">
    <property type="entry name" value="Enolase-ppase_E1"/>
</dbReference>
<dbReference type="NCBIfam" id="TIGR01549">
    <property type="entry name" value="HAD-SF-IA-v1"/>
    <property type="match status" value="1"/>
</dbReference>
<dbReference type="EC" id="3.1.3.77" evidence="6"/>
<dbReference type="STRING" id="109895.A0A507DYM9"/>
<reference evidence="7 8" key="1">
    <citation type="journal article" date="2019" name="Sci. Rep.">
        <title>Comparative genomics of chytrid fungi reveal insights into the obligate biotrophic and pathogenic lifestyle of Synchytrium endobioticum.</title>
        <authorList>
            <person name="van de Vossenberg B.T.L.H."/>
            <person name="Warris S."/>
            <person name="Nguyen H.D.T."/>
            <person name="van Gent-Pelzer M.P.E."/>
            <person name="Joly D.L."/>
            <person name="van de Geest H.C."/>
            <person name="Bonants P.J.M."/>
            <person name="Smith D.S."/>
            <person name="Levesque C.A."/>
            <person name="van der Lee T.A.J."/>
        </authorList>
    </citation>
    <scope>NUCLEOTIDE SEQUENCE [LARGE SCALE GENOMIC DNA]</scope>
    <source>
        <strain evidence="7 8">CBS 809.83</strain>
    </source>
</reference>
<accession>A0A507DYM9</accession>
<dbReference type="NCBIfam" id="TIGR01691">
    <property type="entry name" value="enolase-ppase"/>
    <property type="match status" value="1"/>
</dbReference>
<comment type="function">
    <text evidence="6">Bifunctional enzyme that catalyzes the enolization of 2,3-diketo-5-methylthiopentyl-1-phosphate (DK-MTP-1-P) into the intermediate 2-hydroxy-3-keto-5-methylthiopentenyl-1-phosphate (HK-MTPenyl-1-P), which is then dephosphorylated to form the acireductone 1,2-dihydroxy-3-keto-5-methylthiopentene (DHK-MTPene).</text>
</comment>
<comment type="catalytic activity">
    <reaction evidence="6">
        <text>5-methylsulfanyl-2,3-dioxopentyl phosphate + H2O = 1,2-dihydroxy-5-(methylsulfanyl)pent-1-en-3-one + phosphate</text>
        <dbReference type="Rhea" id="RHEA:21700"/>
        <dbReference type="ChEBI" id="CHEBI:15377"/>
        <dbReference type="ChEBI" id="CHEBI:43474"/>
        <dbReference type="ChEBI" id="CHEBI:49252"/>
        <dbReference type="ChEBI" id="CHEBI:58828"/>
        <dbReference type="EC" id="3.1.3.77"/>
    </reaction>
</comment>
<keyword evidence="2 6" id="KW-0479">Metal-binding</keyword>
<dbReference type="GO" id="GO:0043874">
    <property type="term" value="F:acireductone synthase activity"/>
    <property type="evidence" value="ECO:0007669"/>
    <property type="project" value="UniProtKB-EC"/>
</dbReference>
<feature type="binding site" evidence="6">
    <location>
        <position position="209"/>
    </location>
    <ligand>
        <name>Mg(2+)</name>
        <dbReference type="ChEBI" id="CHEBI:18420"/>
    </ligand>
</feature>
<dbReference type="SUPFAM" id="SSF56784">
    <property type="entry name" value="HAD-like"/>
    <property type="match status" value="1"/>
</dbReference>
<dbReference type="GO" id="GO:0005737">
    <property type="term" value="C:cytoplasm"/>
    <property type="evidence" value="ECO:0007669"/>
    <property type="project" value="UniProtKB-SubCell"/>
</dbReference>
<dbReference type="InterPro" id="IPR027511">
    <property type="entry name" value="ENOPH1_eukaryotes"/>
</dbReference>
<dbReference type="GO" id="GO:0005634">
    <property type="term" value="C:nucleus"/>
    <property type="evidence" value="ECO:0007669"/>
    <property type="project" value="UniProtKB-SubCell"/>
</dbReference>
<keyword evidence="3 6" id="KW-0378">Hydrolase</keyword>